<proteinExistence type="predicted"/>
<keyword evidence="1" id="KW-0732">Signal</keyword>
<organism evidence="2 3">
    <name type="scientific">Haemophilus parainfluenzae</name>
    <dbReference type="NCBI Taxonomy" id="729"/>
    <lineage>
        <taxon>Bacteria</taxon>
        <taxon>Pseudomonadati</taxon>
        <taxon>Pseudomonadota</taxon>
        <taxon>Gammaproteobacteria</taxon>
        <taxon>Pasteurellales</taxon>
        <taxon>Pasteurellaceae</taxon>
        <taxon>Haemophilus</taxon>
    </lineage>
</organism>
<reference evidence="2 3" key="1">
    <citation type="submission" date="2020-10" db="EMBL/GenBank/DDBJ databases">
        <title>Genomic diversity and antimicrobial resistance of Haemophilus colonising the airways of young children with cystic fibrosis.</title>
        <authorList>
            <person name="Watts S.C."/>
            <person name="Judd L.M."/>
            <person name="Carzino R."/>
            <person name="Ranganathan S."/>
            <person name="Holt K.E."/>
        </authorList>
    </citation>
    <scope>NUCLEOTIDE SEQUENCE [LARGE SCALE GENOMIC DNA]</scope>
    <source>
        <strain evidence="2 3">M1C137_2</strain>
    </source>
</reference>
<dbReference type="RefSeq" id="WP_197543736.1">
    <property type="nucleotide sequence ID" value="NZ_CP063120.1"/>
</dbReference>
<protein>
    <recommendedName>
        <fullName evidence="4">Lipoprotein</fullName>
    </recommendedName>
</protein>
<evidence type="ECO:0000313" key="3">
    <source>
        <dbReference type="Proteomes" id="UP000595009"/>
    </source>
</evidence>
<dbReference type="NCBIfam" id="NF047637">
    <property type="entry name" value="lipo_CC0125"/>
    <property type="match status" value="1"/>
</dbReference>
<name>A0A7M1NZ61_HAEPA</name>
<feature type="signal peptide" evidence="1">
    <location>
        <begin position="1"/>
        <end position="18"/>
    </location>
</feature>
<sequence>MKKLILSLIMTTILTLTACSTPYQERGLRGGVTGIRLDDTIFEVTSSGNGFTGRGAIYRYGLRKAAEMSLSAGCKYFVAIDNQSQSFNVGISGKNIVNQELSLMNGNLVYMMNGTAYNVIKPRTYKNTFACFNNKPNALIPGLIFNAKYVIEDVSKVNETLQ</sequence>
<gene>
    <name evidence="2" type="ORF">INP94_00870</name>
</gene>
<dbReference type="EMBL" id="CP063120">
    <property type="protein sequence ID" value="QOR17474.1"/>
    <property type="molecule type" value="Genomic_DNA"/>
</dbReference>
<feature type="chain" id="PRO_5029563813" description="Lipoprotein" evidence="1">
    <location>
        <begin position="19"/>
        <end position="162"/>
    </location>
</feature>
<evidence type="ECO:0000256" key="1">
    <source>
        <dbReference type="SAM" id="SignalP"/>
    </source>
</evidence>
<dbReference type="Proteomes" id="UP000595009">
    <property type="component" value="Chromosome"/>
</dbReference>
<dbReference type="AlphaFoldDB" id="A0A7M1NZ61"/>
<evidence type="ECO:0008006" key="4">
    <source>
        <dbReference type="Google" id="ProtNLM"/>
    </source>
</evidence>
<evidence type="ECO:0000313" key="2">
    <source>
        <dbReference type="EMBL" id="QOR17474.1"/>
    </source>
</evidence>
<accession>A0A7M1NZ61</accession>
<dbReference type="PROSITE" id="PS51257">
    <property type="entry name" value="PROKAR_LIPOPROTEIN"/>
    <property type="match status" value="1"/>
</dbReference>